<protein>
    <submittedName>
        <fullName evidence="2">Uncharacterized protein</fullName>
    </submittedName>
</protein>
<gene>
    <name evidence="2" type="ORF">VTL71DRAFT_8791</name>
</gene>
<keyword evidence="3" id="KW-1185">Reference proteome</keyword>
<dbReference type="EMBL" id="JAZHXI010000002">
    <property type="protein sequence ID" value="KAL2075011.1"/>
    <property type="molecule type" value="Genomic_DNA"/>
</dbReference>
<dbReference type="Proteomes" id="UP001595075">
    <property type="component" value="Unassembled WGS sequence"/>
</dbReference>
<accession>A0ABR4CYR6</accession>
<sequence length="67" mass="6872">MIYTSKRLSGRPNPHKLRQAKITTGEAGGSIMDTSSRPLPRLRLAELCCASAAGAGAGAGAVVAFET</sequence>
<comment type="caution">
    <text evidence="2">The sequence shown here is derived from an EMBL/GenBank/DDBJ whole genome shotgun (WGS) entry which is preliminary data.</text>
</comment>
<name>A0ABR4CYR6_9HELO</name>
<proteinExistence type="predicted"/>
<evidence type="ECO:0000313" key="2">
    <source>
        <dbReference type="EMBL" id="KAL2075011.1"/>
    </source>
</evidence>
<evidence type="ECO:0000313" key="3">
    <source>
        <dbReference type="Proteomes" id="UP001595075"/>
    </source>
</evidence>
<feature type="region of interest" description="Disordered" evidence="1">
    <location>
        <begin position="1"/>
        <end position="35"/>
    </location>
</feature>
<reference evidence="2 3" key="1">
    <citation type="journal article" date="2024" name="Commun. Biol.">
        <title>Comparative genomic analysis of thermophilic fungi reveals convergent evolutionary adaptations and gene losses.</title>
        <authorList>
            <person name="Steindorff A.S."/>
            <person name="Aguilar-Pontes M.V."/>
            <person name="Robinson A.J."/>
            <person name="Andreopoulos B."/>
            <person name="LaButti K."/>
            <person name="Kuo A."/>
            <person name="Mondo S."/>
            <person name="Riley R."/>
            <person name="Otillar R."/>
            <person name="Haridas S."/>
            <person name="Lipzen A."/>
            <person name="Grimwood J."/>
            <person name="Schmutz J."/>
            <person name="Clum A."/>
            <person name="Reid I.D."/>
            <person name="Moisan M.C."/>
            <person name="Butler G."/>
            <person name="Nguyen T.T.M."/>
            <person name="Dewar K."/>
            <person name="Conant G."/>
            <person name="Drula E."/>
            <person name="Henrissat B."/>
            <person name="Hansel C."/>
            <person name="Singer S."/>
            <person name="Hutchinson M.I."/>
            <person name="de Vries R.P."/>
            <person name="Natvig D.O."/>
            <person name="Powell A.J."/>
            <person name="Tsang A."/>
            <person name="Grigoriev I.V."/>
        </authorList>
    </citation>
    <scope>NUCLEOTIDE SEQUENCE [LARGE SCALE GENOMIC DNA]</scope>
    <source>
        <strain evidence="2 3">CBS 494.80</strain>
    </source>
</reference>
<evidence type="ECO:0000256" key="1">
    <source>
        <dbReference type="SAM" id="MobiDB-lite"/>
    </source>
</evidence>
<organism evidence="2 3">
    <name type="scientific">Oculimacula yallundae</name>
    <dbReference type="NCBI Taxonomy" id="86028"/>
    <lineage>
        <taxon>Eukaryota</taxon>
        <taxon>Fungi</taxon>
        <taxon>Dikarya</taxon>
        <taxon>Ascomycota</taxon>
        <taxon>Pezizomycotina</taxon>
        <taxon>Leotiomycetes</taxon>
        <taxon>Helotiales</taxon>
        <taxon>Ploettnerulaceae</taxon>
        <taxon>Oculimacula</taxon>
    </lineage>
</organism>